<evidence type="ECO:0000313" key="3">
    <source>
        <dbReference type="Proteomes" id="UP000314294"/>
    </source>
</evidence>
<protein>
    <submittedName>
        <fullName evidence="2">Uncharacterized protein</fullName>
    </submittedName>
</protein>
<feature type="region of interest" description="Disordered" evidence="1">
    <location>
        <begin position="24"/>
        <end position="57"/>
    </location>
</feature>
<gene>
    <name evidence="2" type="ORF">EYF80_060088</name>
</gene>
<keyword evidence="3" id="KW-1185">Reference proteome</keyword>
<evidence type="ECO:0000256" key="1">
    <source>
        <dbReference type="SAM" id="MobiDB-lite"/>
    </source>
</evidence>
<dbReference type="EMBL" id="SRLO01005241">
    <property type="protein sequence ID" value="TNN29764.1"/>
    <property type="molecule type" value="Genomic_DNA"/>
</dbReference>
<dbReference type="Proteomes" id="UP000314294">
    <property type="component" value="Unassembled WGS sequence"/>
</dbReference>
<name>A0A4Z2EMS3_9TELE</name>
<proteinExistence type="predicted"/>
<accession>A0A4Z2EMS3</accession>
<sequence length="189" mass="21072">MSLLPLISGLTVWAWRFSTEETKGPRWRRRRGASGPPGLRASGGALTWDTPAGGESERRAQEQMMKTNNNIWFHIAAERLSDTPELRQLHWNGQQVLGRPDQIHHRREEVVGQPPRRAPVVVAAPPPAQDEVLEVLGRGVQLVGQGPEVLRLQAVILKEETGSCSGAESQRRVRWHLGISEPVELELVI</sequence>
<dbReference type="AlphaFoldDB" id="A0A4Z2EMS3"/>
<organism evidence="2 3">
    <name type="scientific">Liparis tanakae</name>
    <name type="common">Tanaka's snailfish</name>
    <dbReference type="NCBI Taxonomy" id="230148"/>
    <lineage>
        <taxon>Eukaryota</taxon>
        <taxon>Metazoa</taxon>
        <taxon>Chordata</taxon>
        <taxon>Craniata</taxon>
        <taxon>Vertebrata</taxon>
        <taxon>Euteleostomi</taxon>
        <taxon>Actinopterygii</taxon>
        <taxon>Neopterygii</taxon>
        <taxon>Teleostei</taxon>
        <taxon>Neoteleostei</taxon>
        <taxon>Acanthomorphata</taxon>
        <taxon>Eupercaria</taxon>
        <taxon>Perciformes</taxon>
        <taxon>Cottioidei</taxon>
        <taxon>Cottales</taxon>
        <taxon>Liparidae</taxon>
        <taxon>Liparis</taxon>
    </lineage>
</organism>
<evidence type="ECO:0000313" key="2">
    <source>
        <dbReference type="EMBL" id="TNN29764.1"/>
    </source>
</evidence>
<reference evidence="2 3" key="1">
    <citation type="submission" date="2019-03" db="EMBL/GenBank/DDBJ databases">
        <title>First draft genome of Liparis tanakae, snailfish: a comprehensive survey of snailfish specific genes.</title>
        <authorList>
            <person name="Kim W."/>
            <person name="Song I."/>
            <person name="Jeong J.-H."/>
            <person name="Kim D."/>
            <person name="Kim S."/>
            <person name="Ryu S."/>
            <person name="Song J.Y."/>
            <person name="Lee S.K."/>
        </authorList>
    </citation>
    <scope>NUCLEOTIDE SEQUENCE [LARGE SCALE GENOMIC DNA]</scope>
    <source>
        <tissue evidence="2">Muscle</tissue>
    </source>
</reference>
<comment type="caution">
    <text evidence="2">The sequence shown here is derived from an EMBL/GenBank/DDBJ whole genome shotgun (WGS) entry which is preliminary data.</text>
</comment>